<dbReference type="Pfam" id="PF08448">
    <property type="entry name" value="PAS_4"/>
    <property type="match status" value="3"/>
</dbReference>
<keyword evidence="13" id="KW-0067">ATP-binding</keyword>
<keyword evidence="16" id="KW-0675">Receptor</keyword>
<dbReference type="NCBIfam" id="TIGR00229">
    <property type="entry name" value="sensory_box"/>
    <property type="match status" value="3"/>
</dbReference>
<evidence type="ECO:0000256" key="13">
    <source>
        <dbReference type="ARBA" id="ARBA00022840"/>
    </source>
</evidence>
<dbReference type="SUPFAM" id="SSF55785">
    <property type="entry name" value="PYP-like sensor domain (PAS domain)"/>
    <property type="match status" value="3"/>
</dbReference>
<evidence type="ECO:0000256" key="12">
    <source>
        <dbReference type="ARBA" id="ARBA00022777"/>
    </source>
</evidence>
<evidence type="ECO:0000256" key="11">
    <source>
        <dbReference type="ARBA" id="ARBA00022741"/>
    </source>
</evidence>
<dbReference type="SMART" id="SM00911">
    <property type="entry name" value="HWE_HK"/>
    <property type="match status" value="1"/>
</dbReference>
<evidence type="ECO:0000256" key="16">
    <source>
        <dbReference type="ARBA" id="ARBA00023170"/>
    </source>
</evidence>
<dbReference type="Gene3D" id="3.30.450.20">
    <property type="entry name" value="PAS domain"/>
    <property type="match status" value="3"/>
</dbReference>
<evidence type="ECO:0000259" key="18">
    <source>
        <dbReference type="PROSITE" id="PS50113"/>
    </source>
</evidence>
<keyword evidence="7" id="KW-0285">Flavoprotein</keyword>
<feature type="domain" description="PAC" evidence="18">
    <location>
        <begin position="218"/>
        <end position="272"/>
    </location>
</feature>
<keyword evidence="10" id="KW-0677">Repeat</keyword>
<organism evidence="19 20">
    <name type="scientific">Microvirga arabica</name>
    <dbReference type="NCBI Taxonomy" id="1128671"/>
    <lineage>
        <taxon>Bacteria</taxon>
        <taxon>Pseudomonadati</taxon>
        <taxon>Pseudomonadota</taxon>
        <taxon>Alphaproteobacteria</taxon>
        <taxon>Hyphomicrobiales</taxon>
        <taxon>Methylobacteriaceae</taxon>
        <taxon>Microvirga</taxon>
    </lineage>
</organism>
<keyword evidence="11" id="KW-0547">Nucleotide-binding</keyword>
<dbReference type="EC" id="2.7.13.3" evidence="2"/>
<dbReference type="Gene3D" id="3.30.565.10">
    <property type="entry name" value="Histidine kinase-like ATPase, C-terminal domain"/>
    <property type="match status" value="1"/>
</dbReference>
<evidence type="ECO:0000256" key="4">
    <source>
        <dbReference type="ARBA" id="ARBA00022543"/>
    </source>
</evidence>
<dbReference type="RefSeq" id="WP_377029291.1">
    <property type="nucleotide sequence ID" value="NZ_JBHOMY010000018.1"/>
</dbReference>
<sequence>MNIHPVPSLAAHLPGSDALAHVITDHAGDAIFLMDTVGRITFANPAAQRIFGWDRDELIGKVLHDLLHHHYPDGSPYPAEDCPVARAYKAGDSLAGTEEVFFHKDGRQVHVSCSIAPILNGNEIIGSVLTAQDITQRKQTEAALRDSEAFARSILDSSPDCVKVVDLNGRLLYMNGPGQHLMEVDDFSCIFRQGWSDLWPKEAREKIDYAIEQAKGGRSSSFSAFCPTAKGTPKWWEVTVTPVFGDDGQVKDILSSSRDITERKQREEALQAALKRNADILESISDYYFAADRDWTITAVNRKVEEKTGRSRDEIVGRRVWDVFPDAAPAEIYGSAPSEGDERRVSNTEFYSRVLGVWVEATIYRDGNGIEAYFRDISARKEAEEQQHLMTRELHHRVKNTLSTVQAVISATARRAETINEFYQSVTDRIMSLSKTHTLLVNNTWGGATMEDLFRVELEAYENGDSSRIRLEGPHVLLPSEVALAIGMAAHELTTNAAKYGALSLPDGQVEVSWALDPEHLTLRWAEMRGPPVQKPSRQGFGSVLFERVLGRQLRGEVTIDYAPDGLCVSLRAPLVNIQPQPMGAM</sequence>
<dbReference type="InterPro" id="IPR011102">
    <property type="entry name" value="Sig_transdc_His_kinase_HWE"/>
</dbReference>
<dbReference type="InterPro" id="IPR001610">
    <property type="entry name" value="PAC"/>
</dbReference>
<dbReference type="InterPro" id="IPR000014">
    <property type="entry name" value="PAS"/>
</dbReference>
<dbReference type="InterPro" id="IPR000700">
    <property type="entry name" value="PAS-assoc_C"/>
</dbReference>
<evidence type="ECO:0000256" key="3">
    <source>
        <dbReference type="ARBA" id="ARBA00021740"/>
    </source>
</evidence>
<dbReference type="PROSITE" id="PS50113">
    <property type="entry name" value="PAC"/>
    <property type="match status" value="2"/>
</dbReference>
<gene>
    <name evidence="19" type="ORF">ACETIH_07595</name>
</gene>
<feature type="domain" description="PAC" evidence="18">
    <location>
        <begin position="95"/>
        <end position="146"/>
    </location>
</feature>
<dbReference type="PANTHER" id="PTHR41523">
    <property type="entry name" value="TWO-COMPONENT SYSTEM SENSOR PROTEIN"/>
    <property type="match status" value="1"/>
</dbReference>
<dbReference type="InterPro" id="IPR036890">
    <property type="entry name" value="HATPase_C_sf"/>
</dbReference>
<accession>A0ABV6Y5P3</accession>
<keyword evidence="15" id="KW-0843">Virulence</keyword>
<protein>
    <recommendedName>
        <fullName evidence="3">Blue-light-activated histidine kinase</fullName>
        <ecNumber evidence="2">2.7.13.3</ecNumber>
    </recommendedName>
</protein>
<dbReference type="SMART" id="SM00091">
    <property type="entry name" value="PAS"/>
    <property type="match status" value="3"/>
</dbReference>
<name>A0ABV6Y5P3_9HYPH</name>
<keyword evidence="9" id="KW-0808">Transferase</keyword>
<dbReference type="SMART" id="SM00086">
    <property type="entry name" value="PAC"/>
    <property type="match status" value="2"/>
</dbReference>
<keyword evidence="8" id="KW-0288">FMN</keyword>
<dbReference type="InterPro" id="IPR013656">
    <property type="entry name" value="PAS_4"/>
</dbReference>
<feature type="domain" description="PAS" evidence="17">
    <location>
        <begin position="273"/>
        <end position="318"/>
    </location>
</feature>
<evidence type="ECO:0000256" key="9">
    <source>
        <dbReference type="ARBA" id="ARBA00022679"/>
    </source>
</evidence>
<reference evidence="19 20" key="1">
    <citation type="submission" date="2024-09" db="EMBL/GenBank/DDBJ databases">
        <title>Nodulacao em especies de Leguminosae Basais da Amazonia e Caracterizacao dos Rizobios e Bacterias Associadas aos Nodulos.</title>
        <authorList>
            <person name="Jambeiro I.C.A."/>
            <person name="Lopes I.S."/>
            <person name="Aguiar E.R.G.R."/>
            <person name="Santos A.F.J."/>
            <person name="Dos Santos J.M.F."/>
            <person name="Gross E."/>
        </authorList>
    </citation>
    <scope>NUCLEOTIDE SEQUENCE [LARGE SCALE GENOMIC DNA]</scope>
    <source>
        <strain evidence="19 20">BRUESC1165</strain>
    </source>
</reference>
<evidence type="ECO:0000256" key="15">
    <source>
        <dbReference type="ARBA" id="ARBA00023026"/>
    </source>
</evidence>
<dbReference type="PROSITE" id="PS50112">
    <property type="entry name" value="PAS"/>
    <property type="match status" value="2"/>
</dbReference>
<evidence type="ECO:0000256" key="10">
    <source>
        <dbReference type="ARBA" id="ARBA00022737"/>
    </source>
</evidence>
<dbReference type="PANTHER" id="PTHR41523:SF7">
    <property type="entry name" value="HISTIDINE KINASE"/>
    <property type="match status" value="1"/>
</dbReference>
<comment type="catalytic activity">
    <reaction evidence="1">
        <text>ATP + protein L-histidine = ADP + protein N-phospho-L-histidine.</text>
        <dbReference type="EC" id="2.7.13.3"/>
    </reaction>
</comment>
<keyword evidence="5" id="KW-0597">Phosphoprotein</keyword>
<evidence type="ECO:0000256" key="7">
    <source>
        <dbReference type="ARBA" id="ARBA00022630"/>
    </source>
</evidence>
<dbReference type="EMBL" id="JBHOMY010000018">
    <property type="protein sequence ID" value="MFC1456577.1"/>
    <property type="molecule type" value="Genomic_DNA"/>
</dbReference>
<evidence type="ECO:0000256" key="2">
    <source>
        <dbReference type="ARBA" id="ARBA00012438"/>
    </source>
</evidence>
<dbReference type="InterPro" id="IPR035965">
    <property type="entry name" value="PAS-like_dom_sf"/>
</dbReference>
<evidence type="ECO:0000256" key="6">
    <source>
        <dbReference type="ARBA" id="ARBA00022606"/>
    </source>
</evidence>
<keyword evidence="14" id="KW-0157">Chromophore</keyword>
<evidence type="ECO:0000313" key="19">
    <source>
        <dbReference type="EMBL" id="MFC1456577.1"/>
    </source>
</evidence>
<dbReference type="Proteomes" id="UP001593940">
    <property type="component" value="Unassembled WGS sequence"/>
</dbReference>
<evidence type="ECO:0000256" key="1">
    <source>
        <dbReference type="ARBA" id="ARBA00000085"/>
    </source>
</evidence>
<keyword evidence="6" id="KW-0716">Sensory transduction</keyword>
<keyword evidence="4" id="KW-0600">Photoreceptor protein</keyword>
<dbReference type="Pfam" id="PF07536">
    <property type="entry name" value="HWE_HK"/>
    <property type="match status" value="1"/>
</dbReference>
<keyword evidence="20" id="KW-1185">Reference proteome</keyword>
<evidence type="ECO:0000256" key="5">
    <source>
        <dbReference type="ARBA" id="ARBA00022553"/>
    </source>
</evidence>
<dbReference type="CDD" id="cd00130">
    <property type="entry name" value="PAS"/>
    <property type="match status" value="3"/>
</dbReference>
<proteinExistence type="predicted"/>
<evidence type="ECO:0000256" key="14">
    <source>
        <dbReference type="ARBA" id="ARBA00022991"/>
    </source>
</evidence>
<feature type="domain" description="PAS" evidence="17">
    <location>
        <begin position="15"/>
        <end position="68"/>
    </location>
</feature>
<evidence type="ECO:0000313" key="20">
    <source>
        <dbReference type="Proteomes" id="UP001593940"/>
    </source>
</evidence>
<evidence type="ECO:0000256" key="8">
    <source>
        <dbReference type="ARBA" id="ARBA00022643"/>
    </source>
</evidence>
<comment type="caution">
    <text evidence="19">The sequence shown here is derived from an EMBL/GenBank/DDBJ whole genome shotgun (WGS) entry which is preliminary data.</text>
</comment>
<keyword evidence="12" id="KW-0418">Kinase</keyword>
<evidence type="ECO:0000259" key="17">
    <source>
        <dbReference type="PROSITE" id="PS50112"/>
    </source>
</evidence>